<proteinExistence type="predicted"/>
<feature type="compositionally biased region" description="Low complexity" evidence="1">
    <location>
        <begin position="1"/>
        <end position="20"/>
    </location>
</feature>
<dbReference type="Proteomes" id="UP000287651">
    <property type="component" value="Unassembled WGS sequence"/>
</dbReference>
<feature type="compositionally biased region" description="Basic and acidic residues" evidence="1">
    <location>
        <begin position="56"/>
        <end position="66"/>
    </location>
</feature>
<name>A0A426YAC2_ENSVE</name>
<feature type="region of interest" description="Disordered" evidence="1">
    <location>
        <begin position="43"/>
        <end position="66"/>
    </location>
</feature>
<dbReference type="AlphaFoldDB" id="A0A426YAC2"/>
<accession>A0A426YAC2</accession>
<feature type="non-terminal residue" evidence="2">
    <location>
        <position position="1"/>
    </location>
</feature>
<feature type="region of interest" description="Disordered" evidence="1">
    <location>
        <begin position="1"/>
        <end position="23"/>
    </location>
</feature>
<evidence type="ECO:0000313" key="2">
    <source>
        <dbReference type="EMBL" id="RRT48691.1"/>
    </source>
</evidence>
<organism evidence="2 3">
    <name type="scientific">Ensete ventricosum</name>
    <name type="common">Abyssinian banana</name>
    <name type="synonym">Musa ensete</name>
    <dbReference type="NCBI Taxonomy" id="4639"/>
    <lineage>
        <taxon>Eukaryota</taxon>
        <taxon>Viridiplantae</taxon>
        <taxon>Streptophyta</taxon>
        <taxon>Embryophyta</taxon>
        <taxon>Tracheophyta</taxon>
        <taxon>Spermatophyta</taxon>
        <taxon>Magnoliopsida</taxon>
        <taxon>Liliopsida</taxon>
        <taxon>Zingiberales</taxon>
        <taxon>Musaceae</taxon>
        <taxon>Ensete</taxon>
    </lineage>
</organism>
<protein>
    <submittedName>
        <fullName evidence="2">Uncharacterized protein</fullName>
    </submittedName>
</protein>
<comment type="caution">
    <text evidence="2">The sequence shown here is derived from an EMBL/GenBank/DDBJ whole genome shotgun (WGS) entry which is preliminary data.</text>
</comment>
<sequence>VDLVVTSSRPRTTSPSTWPTRRGKSVWRRYGGVSGRTTDLAQVRSTSLTCRRTSHRKDGDRGGEVQ</sequence>
<reference evidence="2 3" key="1">
    <citation type="journal article" date="2014" name="Agronomy (Basel)">
        <title>A Draft Genome Sequence for Ensete ventricosum, the Drought-Tolerant Tree Against Hunger.</title>
        <authorList>
            <person name="Harrison J."/>
            <person name="Moore K.A."/>
            <person name="Paszkiewicz K."/>
            <person name="Jones T."/>
            <person name="Grant M."/>
            <person name="Ambacheew D."/>
            <person name="Muzemil S."/>
            <person name="Studholme D.J."/>
        </authorList>
    </citation>
    <scope>NUCLEOTIDE SEQUENCE [LARGE SCALE GENOMIC DNA]</scope>
</reference>
<gene>
    <name evidence="2" type="ORF">B296_00026175</name>
</gene>
<dbReference type="EMBL" id="AMZH03013790">
    <property type="protein sequence ID" value="RRT48691.1"/>
    <property type="molecule type" value="Genomic_DNA"/>
</dbReference>
<evidence type="ECO:0000313" key="3">
    <source>
        <dbReference type="Proteomes" id="UP000287651"/>
    </source>
</evidence>
<evidence type="ECO:0000256" key="1">
    <source>
        <dbReference type="SAM" id="MobiDB-lite"/>
    </source>
</evidence>